<gene>
    <name evidence="2" type="ORF">MESMUL_01650</name>
</gene>
<comment type="caution">
    <text evidence="2">The sequence shown here is derived from an EMBL/GenBank/DDBJ whole genome shotgun (WGS) entry which is preliminary data.</text>
</comment>
<feature type="region of interest" description="Disordered" evidence="1">
    <location>
        <begin position="388"/>
        <end position="407"/>
    </location>
</feature>
<name>A0A388SBG2_9BURK</name>
<protein>
    <submittedName>
        <fullName evidence="2">Uncharacterized protein</fullName>
    </submittedName>
</protein>
<evidence type="ECO:0000313" key="2">
    <source>
        <dbReference type="EMBL" id="GBO92811.1"/>
    </source>
</evidence>
<dbReference type="OrthoDB" id="9178262at2"/>
<evidence type="ECO:0000313" key="3">
    <source>
        <dbReference type="Proteomes" id="UP000266091"/>
    </source>
</evidence>
<keyword evidence="3" id="KW-1185">Reference proteome</keyword>
<reference evidence="2 3" key="1">
    <citation type="journal article" date="2018" name="Int. J. Syst. Evol. Microbiol.">
        <title>Mesosutterella multiformis gen. nov., sp. nov., a member of the family Sutterellaceae and Sutterella megalosphaeroides sp. nov., isolated from human faeces.</title>
        <authorList>
            <person name="Sakamoto M."/>
            <person name="Ikeyama N."/>
            <person name="Kunihiro T."/>
            <person name="Iino T."/>
            <person name="Yuki M."/>
            <person name="Ohkuma M."/>
        </authorList>
    </citation>
    <scope>NUCLEOTIDE SEQUENCE [LARGE SCALE GENOMIC DNA]</scope>
    <source>
        <strain evidence="2 3">4NBBH2</strain>
    </source>
</reference>
<proteinExistence type="predicted"/>
<sequence>MSQTLSIQTFLRKYPADLVARYFGSVYGCKSSALAKRSSSRQGKIVAWQGLQPEVRDKVESELGEVIAMSDETGLHAIQTLLSFDTLAPIEKNGDECKKEAETIETRVFRTFIERKSIWPQAVDLAFADRISSRFWKKRNNVPADGLDTSREACEALKERIGAFLAKTDSRGKSCDVEKIERDDRIYFFASFEDFARSSEEWQRGKLTSRPVKRAKKLVFLYDSIEESLSIYCKGFSKLYEDLEAIFAESCLGISKLSCSKTDLSVYDLTPLLSSDFSFTWPPTSRIVSADIAKLRLTHLAKNRRIIFEAPPKGGSQDIQEMLSEFKKRQSLDPYKVSQAEIKVRYKTENGSTRSKRVAVTCPCWCNLASAEIDSMIQQMFIMSGIEPHKRVGDGTPKEERTSATSF</sequence>
<evidence type="ECO:0000256" key="1">
    <source>
        <dbReference type="SAM" id="MobiDB-lite"/>
    </source>
</evidence>
<dbReference type="RefSeq" id="WP_116269331.1">
    <property type="nucleotide sequence ID" value="NZ_BGZJ01000001.1"/>
</dbReference>
<organism evidence="2 3">
    <name type="scientific">Mesosutterella multiformis</name>
    <dbReference type="NCBI Taxonomy" id="2259133"/>
    <lineage>
        <taxon>Bacteria</taxon>
        <taxon>Pseudomonadati</taxon>
        <taxon>Pseudomonadota</taxon>
        <taxon>Betaproteobacteria</taxon>
        <taxon>Burkholderiales</taxon>
        <taxon>Sutterellaceae</taxon>
        <taxon>Mesosutterella</taxon>
    </lineage>
</organism>
<accession>A0A388SBG2</accession>
<dbReference type="AlphaFoldDB" id="A0A388SBG2"/>
<dbReference type="Proteomes" id="UP000266091">
    <property type="component" value="Unassembled WGS sequence"/>
</dbReference>
<dbReference type="EMBL" id="BGZJ01000001">
    <property type="protein sequence ID" value="GBO92811.1"/>
    <property type="molecule type" value="Genomic_DNA"/>
</dbReference>